<evidence type="ECO:0000313" key="3">
    <source>
        <dbReference type="RefSeq" id="XP_067169731.1"/>
    </source>
</evidence>
<dbReference type="SUPFAM" id="SSF47113">
    <property type="entry name" value="Histone-fold"/>
    <property type="match status" value="1"/>
</dbReference>
<feature type="region of interest" description="Disordered" evidence="1">
    <location>
        <begin position="1"/>
        <end position="36"/>
    </location>
</feature>
<evidence type="ECO:0000313" key="2">
    <source>
        <dbReference type="Proteomes" id="UP001652627"/>
    </source>
</evidence>
<dbReference type="InterPro" id="IPR009072">
    <property type="entry name" value="Histone-fold"/>
</dbReference>
<gene>
    <name evidence="3" type="primary">LOC136994691</name>
</gene>
<protein>
    <submittedName>
        <fullName evidence="3">Uncharacterized protein</fullName>
    </submittedName>
</protein>
<feature type="compositionally biased region" description="Basic and acidic residues" evidence="1">
    <location>
        <begin position="1"/>
        <end position="12"/>
    </location>
</feature>
<sequence>MATSSKRPEKSPQRRKAKAQQAKSPAKPKKTPAGRCKPALKRLSCEVKKRSCSRYISRLRKRLRPGHGHMSAKAKRLMNSSMCILCKGVVTEADRHRRRRRGSFIGTSEVQVALDKVMKGKASVYVASTIPSRSS</sequence>
<dbReference type="GeneID" id="136994691"/>
<accession>A0ABM4FXR6</accession>
<evidence type="ECO:0000256" key="1">
    <source>
        <dbReference type="SAM" id="MobiDB-lite"/>
    </source>
</evidence>
<proteinExistence type="predicted"/>
<organism evidence="2 3">
    <name type="scientific">Apteryx mantelli</name>
    <name type="common">North Island brown kiwi</name>
    <dbReference type="NCBI Taxonomy" id="2696672"/>
    <lineage>
        <taxon>Eukaryota</taxon>
        <taxon>Metazoa</taxon>
        <taxon>Chordata</taxon>
        <taxon>Craniata</taxon>
        <taxon>Vertebrata</taxon>
        <taxon>Euteleostomi</taxon>
        <taxon>Archelosauria</taxon>
        <taxon>Archosauria</taxon>
        <taxon>Dinosauria</taxon>
        <taxon>Saurischia</taxon>
        <taxon>Theropoda</taxon>
        <taxon>Coelurosauria</taxon>
        <taxon>Aves</taxon>
        <taxon>Palaeognathae</taxon>
        <taxon>Apterygiformes</taxon>
        <taxon>Apterygidae</taxon>
        <taxon>Apteryx</taxon>
    </lineage>
</organism>
<keyword evidence="2" id="KW-1185">Reference proteome</keyword>
<reference evidence="3" key="1">
    <citation type="submission" date="2025-08" db="UniProtKB">
        <authorList>
            <consortium name="RefSeq"/>
        </authorList>
    </citation>
    <scope>IDENTIFICATION</scope>
    <source>
        <tissue evidence="3">Blood</tissue>
    </source>
</reference>
<name>A0ABM4FXR6_9AVES</name>
<dbReference type="RefSeq" id="XP_067169731.1">
    <property type="nucleotide sequence ID" value="XM_067313630.1"/>
</dbReference>
<dbReference type="Proteomes" id="UP001652627">
    <property type="component" value="Chromosome 32"/>
</dbReference>
<dbReference type="Gene3D" id="1.10.20.10">
    <property type="entry name" value="Histone, subunit A"/>
    <property type="match status" value="1"/>
</dbReference>